<keyword evidence="1" id="KW-0472">Membrane</keyword>
<evidence type="ECO:0000313" key="3">
    <source>
        <dbReference type="Proteomes" id="UP000198552"/>
    </source>
</evidence>
<dbReference type="RefSeq" id="WP_175488261.1">
    <property type="nucleotide sequence ID" value="NZ_FNHP01000004.1"/>
</dbReference>
<feature type="transmembrane region" description="Helical" evidence="1">
    <location>
        <begin position="12"/>
        <end position="35"/>
    </location>
</feature>
<name>A0A1G9SDX6_9BURK</name>
<dbReference type="Proteomes" id="UP000198552">
    <property type="component" value="Unassembled WGS sequence"/>
</dbReference>
<keyword evidence="1" id="KW-0812">Transmembrane</keyword>
<dbReference type="STRING" id="1527607.SAMN05428957_104295"/>
<keyword evidence="3" id="KW-1185">Reference proteome</keyword>
<protein>
    <submittedName>
        <fullName evidence="2">Uncharacterized protein</fullName>
    </submittedName>
</protein>
<gene>
    <name evidence="2" type="ORF">SAMN05428957_104295</name>
</gene>
<evidence type="ECO:0000313" key="2">
    <source>
        <dbReference type="EMBL" id="SDM33592.1"/>
    </source>
</evidence>
<reference evidence="3" key="1">
    <citation type="submission" date="2016-10" db="EMBL/GenBank/DDBJ databases">
        <authorList>
            <person name="Varghese N."/>
            <person name="Submissions S."/>
        </authorList>
    </citation>
    <scope>NUCLEOTIDE SEQUENCE [LARGE SCALE GENOMIC DNA]</scope>
    <source>
        <strain evidence="3">EPL6</strain>
    </source>
</reference>
<sequence>MSLLDAPIWRDPGTWIVLGVSLLSIVVAVVMHQVIRRVLRAPPRQD</sequence>
<keyword evidence="1" id="KW-1133">Transmembrane helix</keyword>
<proteinExistence type="predicted"/>
<evidence type="ECO:0000256" key="1">
    <source>
        <dbReference type="SAM" id="Phobius"/>
    </source>
</evidence>
<dbReference type="AlphaFoldDB" id="A0A1G9SDX6"/>
<accession>A0A1G9SDX6</accession>
<dbReference type="EMBL" id="FNHP01000004">
    <property type="protein sequence ID" value="SDM33592.1"/>
    <property type="molecule type" value="Genomic_DNA"/>
</dbReference>
<organism evidence="2 3">
    <name type="scientific">Oryzisolibacter propanilivorax</name>
    <dbReference type="NCBI Taxonomy" id="1527607"/>
    <lineage>
        <taxon>Bacteria</taxon>
        <taxon>Pseudomonadati</taxon>
        <taxon>Pseudomonadota</taxon>
        <taxon>Betaproteobacteria</taxon>
        <taxon>Burkholderiales</taxon>
        <taxon>Comamonadaceae</taxon>
        <taxon>Oryzisolibacter</taxon>
    </lineage>
</organism>